<dbReference type="AlphaFoldDB" id="A0A1U7DEX0"/>
<keyword evidence="3" id="KW-0560">Oxidoreductase</keyword>
<evidence type="ECO:0000256" key="3">
    <source>
        <dbReference type="ARBA" id="ARBA00023002"/>
    </source>
</evidence>
<proteinExistence type="predicted"/>
<evidence type="ECO:0000256" key="2">
    <source>
        <dbReference type="ARBA" id="ARBA00022573"/>
    </source>
</evidence>
<dbReference type="EMBL" id="CP019124">
    <property type="protein sequence ID" value="APX88506.1"/>
    <property type="molecule type" value="Genomic_DNA"/>
</dbReference>
<dbReference type="STRING" id="1267768.BV394_01165"/>
<dbReference type="Pfam" id="PF02571">
    <property type="entry name" value="CbiJ"/>
    <property type="match status" value="1"/>
</dbReference>
<dbReference type="Proteomes" id="UP000187266">
    <property type="component" value="Chromosome"/>
</dbReference>
<dbReference type="OrthoDB" id="5183775at2"/>
<dbReference type="PANTHER" id="PTHR36925:SF1">
    <property type="entry name" value="COBALT-PRECORRIN-6A REDUCTASE"/>
    <property type="match status" value="1"/>
</dbReference>
<dbReference type="PANTHER" id="PTHR36925">
    <property type="entry name" value="COBALT-PRECORRIN-6A REDUCTASE"/>
    <property type="match status" value="1"/>
</dbReference>
<name>A0A1U7DEX0_9RHOB</name>
<sequence>MSHILLLAGSGEARALAARLPAETPHRLTLSYADAPRVARDVGAPIRVGGFGGEEGFTSYLHRAGIDAVINATHPFAARITERTTRLCEAGGVPHLRLLRPGWCAGPRDRWTFVPDAEAAANHIKAGQTVFVASGRETLPALAQTRARIFCRQIDMPETPFPYPGGEYLQGTPPFSVSQEIRLFKRLEVDLLMVKNAGGAASRSKLDAARELGIDVLLLERPPEPSCRIVEDVEAAIAWARSL</sequence>
<keyword evidence="2" id="KW-0169">Cobalamin biosynthesis</keyword>
<dbReference type="InterPro" id="IPR003723">
    <property type="entry name" value="Precorrin-6x_reduct"/>
</dbReference>
<dbReference type="GO" id="GO:0016994">
    <property type="term" value="F:precorrin-6A reductase activity"/>
    <property type="evidence" value="ECO:0007669"/>
    <property type="project" value="InterPro"/>
</dbReference>
<accession>A0A1U7DEX0</accession>
<evidence type="ECO:0000313" key="5">
    <source>
        <dbReference type="Proteomes" id="UP000187266"/>
    </source>
</evidence>
<dbReference type="RefSeq" id="WP_076978531.1">
    <property type="nucleotide sequence ID" value="NZ_CP019124.1"/>
</dbReference>
<protein>
    <submittedName>
        <fullName evidence="4">Uncharacterized protein</fullName>
    </submittedName>
</protein>
<reference evidence="4 5" key="1">
    <citation type="submission" date="2017-01" db="EMBL/GenBank/DDBJ databases">
        <title>Genomic analysis of Xuhuaishuia manganoxidans DY6-4.</title>
        <authorList>
            <person name="Wang X."/>
        </authorList>
    </citation>
    <scope>NUCLEOTIDE SEQUENCE [LARGE SCALE GENOMIC DNA]</scope>
    <source>
        <strain evidence="4 5">DY6-4</strain>
    </source>
</reference>
<gene>
    <name evidence="4" type="ORF">BV394_01165</name>
</gene>
<dbReference type="GO" id="GO:0009236">
    <property type="term" value="P:cobalamin biosynthetic process"/>
    <property type="evidence" value="ECO:0007669"/>
    <property type="project" value="UniProtKB-UniPathway"/>
</dbReference>
<evidence type="ECO:0000256" key="1">
    <source>
        <dbReference type="ARBA" id="ARBA00004953"/>
    </source>
</evidence>
<organism evidence="4 5">
    <name type="scientific">Brevirhabdus pacifica</name>
    <dbReference type="NCBI Taxonomy" id="1267768"/>
    <lineage>
        <taxon>Bacteria</taxon>
        <taxon>Pseudomonadati</taxon>
        <taxon>Pseudomonadota</taxon>
        <taxon>Alphaproteobacteria</taxon>
        <taxon>Rhodobacterales</taxon>
        <taxon>Paracoccaceae</taxon>
        <taxon>Brevirhabdus</taxon>
    </lineage>
</organism>
<dbReference type="UniPathway" id="UPA00148"/>
<comment type="pathway">
    <text evidence="1">Cofactor biosynthesis; adenosylcobalamin biosynthesis.</text>
</comment>
<evidence type="ECO:0000313" key="4">
    <source>
        <dbReference type="EMBL" id="APX88506.1"/>
    </source>
</evidence>
<keyword evidence="5" id="KW-1185">Reference proteome</keyword>
<accession>A0A2M9DHB9</accession>
<dbReference type="PROSITE" id="PS51014">
    <property type="entry name" value="COBK_CBIJ"/>
    <property type="match status" value="1"/>
</dbReference>